<evidence type="ECO:0000313" key="2">
    <source>
        <dbReference type="Proteomes" id="UP001186974"/>
    </source>
</evidence>
<proteinExistence type="predicted"/>
<evidence type="ECO:0000313" key="1">
    <source>
        <dbReference type="EMBL" id="KAK3063209.1"/>
    </source>
</evidence>
<dbReference type="EMBL" id="JAWDJW010006944">
    <property type="protein sequence ID" value="KAK3063209.1"/>
    <property type="molecule type" value="Genomic_DNA"/>
</dbReference>
<keyword evidence="2" id="KW-1185">Reference proteome</keyword>
<name>A0ACC3D816_9PEZI</name>
<comment type="caution">
    <text evidence="1">The sequence shown here is derived from an EMBL/GenBank/DDBJ whole genome shotgun (WGS) entry which is preliminary data.</text>
</comment>
<accession>A0ACC3D816</accession>
<organism evidence="1 2">
    <name type="scientific">Coniosporium uncinatum</name>
    <dbReference type="NCBI Taxonomy" id="93489"/>
    <lineage>
        <taxon>Eukaryota</taxon>
        <taxon>Fungi</taxon>
        <taxon>Dikarya</taxon>
        <taxon>Ascomycota</taxon>
        <taxon>Pezizomycotina</taxon>
        <taxon>Dothideomycetes</taxon>
        <taxon>Dothideomycetes incertae sedis</taxon>
        <taxon>Coniosporium</taxon>
    </lineage>
</organism>
<sequence>MADPAPPASESYRGNCHCGAVIYEVTLSPPLYSTSSPPSSSSTEVYKVANCNCSICVKSGYLLAYPLRTNLRFLKGEAGMKSYHCASKTHAHRFCGECGGSVMIDFDREWSEKMGMGDSVALNVRLLHDVDLDKLSYNKFDGKGLIGPVYQAPEA</sequence>
<dbReference type="Proteomes" id="UP001186974">
    <property type="component" value="Unassembled WGS sequence"/>
</dbReference>
<gene>
    <name evidence="1" type="ORF">LTS18_002209</name>
</gene>
<protein>
    <submittedName>
        <fullName evidence="1">Uncharacterized protein</fullName>
    </submittedName>
</protein>
<reference evidence="1" key="1">
    <citation type="submission" date="2024-09" db="EMBL/GenBank/DDBJ databases">
        <title>Black Yeasts Isolated from many extreme environments.</title>
        <authorList>
            <person name="Coleine C."/>
            <person name="Stajich J.E."/>
            <person name="Selbmann L."/>
        </authorList>
    </citation>
    <scope>NUCLEOTIDE SEQUENCE</scope>
    <source>
        <strain evidence="1">CCFEE 5737</strain>
    </source>
</reference>